<evidence type="ECO:0000313" key="2">
    <source>
        <dbReference type="EMBL" id="GAA0183977.1"/>
    </source>
</evidence>
<organism evidence="2 3">
    <name type="scientific">Lithospermum erythrorhizon</name>
    <name type="common">Purple gromwell</name>
    <name type="synonym">Lithospermum officinale var. erythrorhizon</name>
    <dbReference type="NCBI Taxonomy" id="34254"/>
    <lineage>
        <taxon>Eukaryota</taxon>
        <taxon>Viridiplantae</taxon>
        <taxon>Streptophyta</taxon>
        <taxon>Embryophyta</taxon>
        <taxon>Tracheophyta</taxon>
        <taxon>Spermatophyta</taxon>
        <taxon>Magnoliopsida</taxon>
        <taxon>eudicotyledons</taxon>
        <taxon>Gunneridae</taxon>
        <taxon>Pentapetalae</taxon>
        <taxon>asterids</taxon>
        <taxon>lamiids</taxon>
        <taxon>Boraginales</taxon>
        <taxon>Boraginaceae</taxon>
        <taxon>Boraginoideae</taxon>
        <taxon>Lithospermeae</taxon>
        <taxon>Lithospermum</taxon>
    </lineage>
</organism>
<dbReference type="AlphaFoldDB" id="A0AAV3RUI7"/>
<feature type="compositionally biased region" description="Basic and acidic residues" evidence="1">
    <location>
        <begin position="1"/>
        <end position="11"/>
    </location>
</feature>
<reference evidence="2 3" key="1">
    <citation type="submission" date="2024-01" db="EMBL/GenBank/DDBJ databases">
        <title>The complete chloroplast genome sequence of Lithospermum erythrorhizon: insights into the phylogenetic relationship among Boraginaceae species and the maternal lineages of purple gromwells.</title>
        <authorList>
            <person name="Okada T."/>
            <person name="Watanabe K."/>
        </authorList>
    </citation>
    <scope>NUCLEOTIDE SEQUENCE [LARGE SCALE GENOMIC DNA]</scope>
</reference>
<protein>
    <submittedName>
        <fullName evidence="2">Uncharacterized protein</fullName>
    </submittedName>
</protein>
<accession>A0AAV3RUI7</accession>
<feature type="region of interest" description="Disordered" evidence="1">
    <location>
        <begin position="1"/>
        <end position="20"/>
    </location>
</feature>
<sequence length="275" mass="29465">MLADKVFDDLPTRNSQADAKHISQPAITDKERPFKTSQVWKEIKGSGTVKMQKEHTINKEQHVLTYNSFTSLATSESAVEVASTSHQQTGLADALPNDATMVDKEPLGVQDNQAQMEGSVAAHCLQAPKQVVCQEQIGIEKVLSEQSGEVQVDLQTRKFAVLKKPESKMLTDVVMQQKLCTGADLDAVIDPSSLGLEPVLVSANNKGEIHQIVQAAAGDYTSAITPSSDSLVVMLQNIAVSSEQPVIPADATSNEQIGGLAPVNSMTQPFIFAGV</sequence>
<dbReference type="EMBL" id="BAABME010011572">
    <property type="protein sequence ID" value="GAA0183977.1"/>
    <property type="molecule type" value="Genomic_DNA"/>
</dbReference>
<evidence type="ECO:0000313" key="3">
    <source>
        <dbReference type="Proteomes" id="UP001454036"/>
    </source>
</evidence>
<proteinExistence type="predicted"/>
<dbReference type="Proteomes" id="UP001454036">
    <property type="component" value="Unassembled WGS sequence"/>
</dbReference>
<gene>
    <name evidence="2" type="ORF">LIER_31297</name>
</gene>
<evidence type="ECO:0000256" key="1">
    <source>
        <dbReference type="SAM" id="MobiDB-lite"/>
    </source>
</evidence>
<name>A0AAV3RUI7_LITER</name>
<keyword evidence="3" id="KW-1185">Reference proteome</keyword>
<comment type="caution">
    <text evidence="2">The sequence shown here is derived from an EMBL/GenBank/DDBJ whole genome shotgun (WGS) entry which is preliminary data.</text>
</comment>